<dbReference type="RefSeq" id="WP_377242924.1">
    <property type="nucleotide sequence ID" value="NZ_JBHLXP010000001.1"/>
</dbReference>
<evidence type="ECO:0000259" key="3">
    <source>
        <dbReference type="Pfam" id="PF13505"/>
    </source>
</evidence>
<accession>A0ABV6BGJ6</accession>
<feature type="chain" id="PRO_5045848124" evidence="2">
    <location>
        <begin position="23"/>
        <end position="211"/>
    </location>
</feature>
<feature type="domain" description="Outer membrane protein beta-barrel" evidence="3">
    <location>
        <begin position="9"/>
        <end position="211"/>
    </location>
</feature>
<dbReference type="Pfam" id="PF13505">
    <property type="entry name" value="OMP_b-brl"/>
    <property type="match status" value="1"/>
</dbReference>
<protein>
    <submittedName>
        <fullName evidence="4">Outer membrane protein</fullName>
    </submittedName>
</protein>
<evidence type="ECO:0000256" key="2">
    <source>
        <dbReference type="SAM" id="SignalP"/>
    </source>
</evidence>
<keyword evidence="5" id="KW-1185">Reference proteome</keyword>
<dbReference type="PANTHER" id="PTHR36920:SF1">
    <property type="entry name" value="OUTER MEMBRANE PROTEIN W"/>
    <property type="match status" value="1"/>
</dbReference>
<dbReference type="Proteomes" id="UP001589813">
    <property type="component" value="Unassembled WGS sequence"/>
</dbReference>
<evidence type="ECO:0000256" key="1">
    <source>
        <dbReference type="ARBA" id="ARBA00022729"/>
    </source>
</evidence>
<dbReference type="InterPro" id="IPR011250">
    <property type="entry name" value="OMP/PagP_B-barrel"/>
</dbReference>
<organism evidence="4 5">
    <name type="scientific">Rheinheimera tilapiae</name>
    <dbReference type="NCBI Taxonomy" id="875043"/>
    <lineage>
        <taxon>Bacteria</taxon>
        <taxon>Pseudomonadati</taxon>
        <taxon>Pseudomonadota</taxon>
        <taxon>Gammaproteobacteria</taxon>
        <taxon>Chromatiales</taxon>
        <taxon>Chromatiaceae</taxon>
        <taxon>Rheinheimera</taxon>
    </lineage>
</organism>
<dbReference type="InterPro" id="IPR005618">
    <property type="entry name" value="OMPW"/>
</dbReference>
<dbReference type="SUPFAM" id="SSF56925">
    <property type="entry name" value="OMPA-like"/>
    <property type="match status" value="1"/>
</dbReference>
<dbReference type="InterPro" id="IPR027385">
    <property type="entry name" value="Beta-barrel_OMP"/>
</dbReference>
<gene>
    <name evidence="4" type="ORF">ACFFJP_09875</name>
</gene>
<evidence type="ECO:0000313" key="4">
    <source>
        <dbReference type="EMBL" id="MFC0048595.1"/>
    </source>
</evidence>
<reference evidence="4 5" key="1">
    <citation type="submission" date="2024-09" db="EMBL/GenBank/DDBJ databases">
        <authorList>
            <person name="Sun Q."/>
            <person name="Mori K."/>
        </authorList>
    </citation>
    <scope>NUCLEOTIDE SEQUENCE [LARGE SCALE GENOMIC DNA]</scope>
    <source>
        <strain evidence="4 5">KCTC 23315</strain>
    </source>
</reference>
<name>A0ABV6BGJ6_9GAMM</name>
<dbReference type="EMBL" id="JBHLXP010000001">
    <property type="protein sequence ID" value="MFC0048595.1"/>
    <property type="molecule type" value="Genomic_DNA"/>
</dbReference>
<comment type="caution">
    <text evidence="4">The sequence shown here is derived from an EMBL/GenBank/DDBJ whole genome shotgun (WGS) entry which is preliminary data.</text>
</comment>
<dbReference type="PANTHER" id="PTHR36920">
    <property type="match status" value="1"/>
</dbReference>
<dbReference type="Gene3D" id="2.40.160.20">
    <property type="match status" value="1"/>
</dbReference>
<sequence>MKTKYMLSAITALTALLAQAQAAESAHYYVKPFTGISYMNDVTGKTATAPVEVELEKGLVLGGSFGYRYNANIAAEVVWEYRSNDSETMVGKEFYPDGNYASNTIYLNGLYYFEPWGSLTPYVGVGVGWIQEIDIDLERNGVETSYSNSGNFSYQGFAGVEYKLSNNWSVHTELRHSGGKSGTLEDEKTKAQFTSLNYKPFTWQLGATYRF</sequence>
<evidence type="ECO:0000313" key="5">
    <source>
        <dbReference type="Proteomes" id="UP001589813"/>
    </source>
</evidence>
<feature type="signal peptide" evidence="2">
    <location>
        <begin position="1"/>
        <end position="22"/>
    </location>
</feature>
<keyword evidence="1 2" id="KW-0732">Signal</keyword>
<proteinExistence type="predicted"/>